<accession>A0A454D144</accession>
<reference evidence="10 11" key="1">
    <citation type="submission" date="2012-10" db="EMBL/GenBank/DDBJ databases">
        <title>Genome sequence of Vibrio Cholerae HENC-02.</title>
        <authorList>
            <person name="Eppinger M."/>
            <person name="Hasan N.A."/>
            <person name="Sengamalay N."/>
            <person name="Hine E."/>
            <person name="Su Q."/>
            <person name="Daugherty S.C."/>
            <person name="Young S."/>
            <person name="Sadzewicz L."/>
            <person name="Tallon L."/>
            <person name="Cebula T.A."/>
            <person name="Ravel J."/>
            <person name="Colwell R.R."/>
        </authorList>
    </citation>
    <scope>NUCLEOTIDE SEQUENCE [LARGE SCALE GENOMIC DNA]</scope>
    <source>
        <strain evidence="10 11">HENC-02</strain>
    </source>
</reference>
<keyword evidence="6" id="KW-0406">Ion transport</keyword>
<dbReference type="GO" id="GO:0015144">
    <property type="term" value="F:carbohydrate transmembrane transporter activity"/>
    <property type="evidence" value="ECO:0007669"/>
    <property type="project" value="TreeGrafter"/>
</dbReference>
<dbReference type="SUPFAM" id="SSF56935">
    <property type="entry name" value="Porins"/>
    <property type="match status" value="1"/>
</dbReference>
<comment type="similarity">
    <text evidence="2">Belongs to the porin LamB (TC 1.B.3) family.</text>
</comment>
<evidence type="ECO:0000313" key="10">
    <source>
        <dbReference type="EMBL" id="EKM32379.1"/>
    </source>
</evidence>
<comment type="subcellular location">
    <subcellularLocation>
        <location evidence="1">Cell outer membrane</location>
        <topology evidence="1">Multi-pass membrane protein</topology>
    </subcellularLocation>
</comment>
<evidence type="ECO:0000256" key="8">
    <source>
        <dbReference type="ARBA" id="ARBA00023136"/>
    </source>
</evidence>
<dbReference type="AlphaFoldDB" id="A0A454D144"/>
<keyword evidence="3" id="KW-0813">Transport</keyword>
<evidence type="ECO:0000256" key="9">
    <source>
        <dbReference type="ARBA" id="ARBA00023237"/>
    </source>
</evidence>
<protein>
    <submittedName>
        <fullName evidence="10">LamB porin family protein</fullName>
    </submittedName>
</protein>
<dbReference type="InterPro" id="IPR036998">
    <property type="entry name" value="Porin_LamB_sf"/>
</dbReference>
<keyword evidence="7" id="KW-0626">Porin</keyword>
<dbReference type="InterPro" id="IPR050286">
    <property type="entry name" value="G_neg_Bact_CarbUptk_Porin"/>
</dbReference>
<dbReference type="GO" id="GO:0046930">
    <property type="term" value="C:pore complex"/>
    <property type="evidence" value="ECO:0007669"/>
    <property type="project" value="UniProtKB-KW"/>
</dbReference>
<dbReference type="GO" id="GO:0015288">
    <property type="term" value="F:porin activity"/>
    <property type="evidence" value="ECO:0007669"/>
    <property type="project" value="UniProtKB-KW"/>
</dbReference>
<dbReference type="GO" id="GO:0009279">
    <property type="term" value="C:cell outer membrane"/>
    <property type="evidence" value="ECO:0007669"/>
    <property type="project" value="UniProtKB-SubCell"/>
</dbReference>
<dbReference type="EMBL" id="AJSR01000756">
    <property type="protein sequence ID" value="EKM32379.1"/>
    <property type="molecule type" value="Genomic_DNA"/>
</dbReference>
<organism evidence="10 11">
    <name type="scientific">Vibrio harveyi</name>
    <name type="common">Beneckea harveyi</name>
    <dbReference type="NCBI Taxonomy" id="669"/>
    <lineage>
        <taxon>Bacteria</taxon>
        <taxon>Pseudomonadati</taxon>
        <taxon>Pseudomonadota</taxon>
        <taxon>Gammaproteobacteria</taxon>
        <taxon>Vibrionales</taxon>
        <taxon>Vibrionaceae</taxon>
        <taxon>Vibrio</taxon>
    </lineage>
</organism>
<evidence type="ECO:0000313" key="11">
    <source>
        <dbReference type="Proteomes" id="UP000008367"/>
    </source>
</evidence>
<dbReference type="PANTHER" id="PTHR38762:SF1">
    <property type="entry name" value="CRYPTIC OUTER MEMBRANE PORIN BGLH-RELATED"/>
    <property type="match status" value="1"/>
</dbReference>
<dbReference type="GO" id="GO:0015774">
    <property type="term" value="P:polysaccharide transport"/>
    <property type="evidence" value="ECO:0007669"/>
    <property type="project" value="TreeGrafter"/>
</dbReference>
<evidence type="ECO:0000256" key="6">
    <source>
        <dbReference type="ARBA" id="ARBA00023065"/>
    </source>
</evidence>
<dbReference type="Pfam" id="PF02264">
    <property type="entry name" value="LamB"/>
    <property type="match status" value="1"/>
</dbReference>
<evidence type="ECO:0000256" key="7">
    <source>
        <dbReference type="ARBA" id="ARBA00023114"/>
    </source>
</evidence>
<keyword evidence="9" id="KW-0998">Cell outer membrane</keyword>
<name>A0A454D144_VIBHA</name>
<sequence length="182" mass="20483">MFTGILTQGLETGFNKTVFQYGTEGYSKAFGFYGDGSWYGAEAKDGASGYRVINWGVLGLGDKVELGHQLLYSVGEDMWNGSGKRESLSAVIRPMYKWDDNHKTILEAGYAVDKQFGKEDTYGKLTIAQAWSAGSSFWARPEIRLYASYLTGEQEIFKTDKFFDNKQSDDSFQFGVQAEAWW</sequence>
<keyword evidence="8" id="KW-0472">Membrane</keyword>
<dbReference type="PANTHER" id="PTHR38762">
    <property type="entry name" value="CRYPTIC OUTER MEMBRANE PORIN BGLH-RELATED"/>
    <property type="match status" value="1"/>
</dbReference>
<keyword evidence="5" id="KW-0812">Transmembrane</keyword>
<dbReference type="Gene3D" id="2.40.170.10">
    <property type="entry name" value="Porin, LamB type"/>
    <property type="match status" value="1"/>
</dbReference>
<gene>
    <name evidence="10" type="ORF">VCHENC02_2058</name>
</gene>
<dbReference type="InterPro" id="IPR003192">
    <property type="entry name" value="Porin_LamB"/>
</dbReference>
<evidence type="ECO:0000256" key="5">
    <source>
        <dbReference type="ARBA" id="ARBA00022692"/>
    </source>
</evidence>
<evidence type="ECO:0000256" key="4">
    <source>
        <dbReference type="ARBA" id="ARBA00022452"/>
    </source>
</evidence>
<dbReference type="GO" id="GO:0006811">
    <property type="term" value="P:monoatomic ion transport"/>
    <property type="evidence" value="ECO:0007669"/>
    <property type="project" value="UniProtKB-KW"/>
</dbReference>
<comment type="caution">
    <text evidence="10">The sequence shown here is derived from an EMBL/GenBank/DDBJ whole genome shotgun (WGS) entry which is preliminary data.</text>
</comment>
<evidence type="ECO:0000256" key="2">
    <source>
        <dbReference type="ARBA" id="ARBA00007055"/>
    </source>
</evidence>
<keyword evidence="4" id="KW-1134">Transmembrane beta strand</keyword>
<dbReference type="Proteomes" id="UP000008367">
    <property type="component" value="Unassembled WGS sequence"/>
</dbReference>
<evidence type="ECO:0000256" key="1">
    <source>
        <dbReference type="ARBA" id="ARBA00004571"/>
    </source>
</evidence>
<evidence type="ECO:0000256" key="3">
    <source>
        <dbReference type="ARBA" id="ARBA00022448"/>
    </source>
</evidence>
<proteinExistence type="inferred from homology"/>